<dbReference type="Proteomes" id="UP000593579">
    <property type="component" value="Unassembled WGS sequence"/>
</dbReference>
<name>A0A7J9BCH7_GOSGO</name>
<reference evidence="1 2" key="1">
    <citation type="journal article" date="2019" name="Genome Biol. Evol.">
        <title>Insights into the evolution of the New World diploid cottons (Gossypium, subgenus Houzingenia) based on genome sequencing.</title>
        <authorList>
            <person name="Grover C.E."/>
            <person name="Arick M.A. 2nd"/>
            <person name="Thrash A."/>
            <person name="Conover J.L."/>
            <person name="Sanders W.S."/>
            <person name="Peterson D.G."/>
            <person name="Frelichowski J.E."/>
            <person name="Scheffler J.A."/>
            <person name="Scheffler B.E."/>
            <person name="Wendel J.F."/>
        </authorList>
    </citation>
    <scope>NUCLEOTIDE SEQUENCE [LARGE SCALE GENOMIC DNA]</scope>
    <source>
        <strain evidence="1">5</strain>
        <tissue evidence="1">Leaf</tissue>
    </source>
</reference>
<dbReference type="OrthoDB" id="974998at2759"/>
<dbReference type="EMBL" id="JABEZY010000002">
    <property type="protein sequence ID" value="MBA0734025.1"/>
    <property type="molecule type" value="Genomic_DNA"/>
</dbReference>
<feature type="non-terminal residue" evidence="1">
    <location>
        <position position="58"/>
    </location>
</feature>
<gene>
    <name evidence="1" type="ORF">Gogos_017978</name>
</gene>
<evidence type="ECO:0000313" key="1">
    <source>
        <dbReference type="EMBL" id="MBA0734025.1"/>
    </source>
</evidence>
<sequence length="58" mass="6731">MKCWEFFCTSWVLVQKFPNVEKDFKGLHMCNDGTHIAVIFPPNEQIPHIGRKGVLTQN</sequence>
<keyword evidence="2" id="KW-1185">Reference proteome</keyword>
<organism evidence="1 2">
    <name type="scientific">Gossypium gossypioides</name>
    <name type="common">Mexican cotton</name>
    <name type="synonym">Selera gossypioides</name>
    <dbReference type="NCBI Taxonomy" id="34282"/>
    <lineage>
        <taxon>Eukaryota</taxon>
        <taxon>Viridiplantae</taxon>
        <taxon>Streptophyta</taxon>
        <taxon>Embryophyta</taxon>
        <taxon>Tracheophyta</taxon>
        <taxon>Spermatophyta</taxon>
        <taxon>Magnoliopsida</taxon>
        <taxon>eudicotyledons</taxon>
        <taxon>Gunneridae</taxon>
        <taxon>Pentapetalae</taxon>
        <taxon>rosids</taxon>
        <taxon>malvids</taxon>
        <taxon>Malvales</taxon>
        <taxon>Malvaceae</taxon>
        <taxon>Malvoideae</taxon>
        <taxon>Gossypium</taxon>
    </lineage>
</organism>
<proteinExistence type="predicted"/>
<protein>
    <submittedName>
        <fullName evidence="1">Uncharacterized protein</fullName>
    </submittedName>
</protein>
<evidence type="ECO:0000313" key="2">
    <source>
        <dbReference type="Proteomes" id="UP000593579"/>
    </source>
</evidence>
<accession>A0A7J9BCH7</accession>
<comment type="caution">
    <text evidence="1">The sequence shown here is derived from an EMBL/GenBank/DDBJ whole genome shotgun (WGS) entry which is preliminary data.</text>
</comment>
<dbReference type="AlphaFoldDB" id="A0A7J9BCH7"/>